<sequence length="92" mass="9553">MSWSDFTEAEIRSPRAVVGDGDIAVGGRRRLDDEEAERRAVSAAAAGGATWWLEFVPPTDASTMLAAVERGPIRGLPPGALSTGDPAGHAPP</sequence>
<name>A0ABS5TEU1_9ACTN</name>
<organism evidence="1 2">
    <name type="scientific">Kineosporia corallincola</name>
    <dbReference type="NCBI Taxonomy" id="2835133"/>
    <lineage>
        <taxon>Bacteria</taxon>
        <taxon>Bacillati</taxon>
        <taxon>Actinomycetota</taxon>
        <taxon>Actinomycetes</taxon>
        <taxon>Kineosporiales</taxon>
        <taxon>Kineosporiaceae</taxon>
        <taxon>Kineosporia</taxon>
    </lineage>
</organism>
<comment type="caution">
    <text evidence="1">The sequence shown here is derived from an EMBL/GenBank/DDBJ whole genome shotgun (WGS) entry which is preliminary data.</text>
</comment>
<reference evidence="1 2" key="1">
    <citation type="submission" date="2021-05" db="EMBL/GenBank/DDBJ databases">
        <title>Kineosporia and Streptomyces sp. nov. two new marine actinobacteria isolated from Coral.</title>
        <authorList>
            <person name="Buangrab K."/>
            <person name="Sutthacheep M."/>
            <person name="Yeemin T."/>
            <person name="Harunari E."/>
            <person name="Igarashi Y."/>
            <person name="Kanchanasin P."/>
            <person name="Tanasupawat S."/>
            <person name="Phongsopitanun W."/>
        </authorList>
    </citation>
    <scope>NUCLEOTIDE SEQUENCE [LARGE SCALE GENOMIC DNA]</scope>
    <source>
        <strain evidence="1 2">J2-2</strain>
    </source>
</reference>
<accession>A0ABS5TEU1</accession>
<dbReference type="Proteomes" id="UP001197247">
    <property type="component" value="Unassembled WGS sequence"/>
</dbReference>
<keyword evidence="2" id="KW-1185">Reference proteome</keyword>
<evidence type="ECO:0000313" key="2">
    <source>
        <dbReference type="Proteomes" id="UP001197247"/>
    </source>
</evidence>
<protein>
    <submittedName>
        <fullName evidence="1">Uncharacterized protein</fullName>
    </submittedName>
</protein>
<evidence type="ECO:0000313" key="1">
    <source>
        <dbReference type="EMBL" id="MBT0769608.1"/>
    </source>
</evidence>
<dbReference type="EMBL" id="JAHBAY010000004">
    <property type="protein sequence ID" value="MBT0769608.1"/>
    <property type="molecule type" value="Genomic_DNA"/>
</dbReference>
<proteinExistence type="predicted"/>
<gene>
    <name evidence="1" type="ORF">KIH74_11790</name>
</gene>
<dbReference type="RefSeq" id="WP_214155908.1">
    <property type="nucleotide sequence ID" value="NZ_JAHBAY010000004.1"/>
</dbReference>